<dbReference type="KEGG" id="nnv:QNH39_25865"/>
<dbReference type="Pfam" id="PF07872">
    <property type="entry name" value="DUF1659"/>
    <property type="match status" value="1"/>
</dbReference>
<name>A0AA95SAM8_9BACI</name>
<evidence type="ECO:0000313" key="2">
    <source>
        <dbReference type="EMBL" id="WHY85962.1"/>
    </source>
</evidence>
<organism evidence="2 3">
    <name type="scientific">Neobacillus novalis</name>
    <dbReference type="NCBI Taxonomy" id="220687"/>
    <lineage>
        <taxon>Bacteria</taxon>
        <taxon>Bacillati</taxon>
        <taxon>Bacillota</taxon>
        <taxon>Bacilli</taxon>
        <taxon>Bacillales</taxon>
        <taxon>Bacillaceae</taxon>
        <taxon>Neobacillus</taxon>
    </lineage>
</organism>
<dbReference type="EMBL" id="CP126114">
    <property type="protein sequence ID" value="WHY85962.1"/>
    <property type="molecule type" value="Genomic_DNA"/>
</dbReference>
<evidence type="ECO:0000313" key="3">
    <source>
        <dbReference type="Proteomes" id="UP001178288"/>
    </source>
</evidence>
<dbReference type="Proteomes" id="UP001178288">
    <property type="component" value="Chromosome"/>
</dbReference>
<dbReference type="RefSeq" id="WP_066093297.1">
    <property type="nucleotide sequence ID" value="NZ_CP126114.1"/>
</dbReference>
<accession>A0AA95SAM8</accession>
<proteinExistence type="predicted"/>
<sequence>MALALLEGTKLRLVFEAGMDGKGNPLYKAKTFSNVKKEATADQLFQAAQAISVLCKDPLNKVERNDSTEILA</sequence>
<evidence type="ECO:0000259" key="1">
    <source>
        <dbReference type="Pfam" id="PF07872"/>
    </source>
</evidence>
<dbReference type="AlphaFoldDB" id="A0AA95SAM8"/>
<dbReference type="InterPro" id="IPR012454">
    <property type="entry name" value="DUF1659"/>
</dbReference>
<feature type="domain" description="DUF1659" evidence="1">
    <location>
        <begin position="5"/>
        <end position="71"/>
    </location>
</feature>
<keyword evidence="3" id="KW-1185">Reference proteome</keyword>
<gene>
    <name evidence="2" type="ORF">QNH39_25865</name>
</gene>
<protein>
    <submittedName>
        <fullName evidence="2">DUF1659 domain-containing protein</fullName>
    </submittedName>
</protein>
<reference evidence="2" key="1">
    <citation type="submission" date="2023-05" db="EMBL/GenBank/DDBJ databases">
        <title>Comparative genomics of Bacillaceae isolates and their secondary metabolite potential.</title>
        <authorList>
            <person name="Song L."/>
            <person name="Nielsen L.J."/>
            <person name="Mohite O."/>
            <person name="Xu X."/>
            <person name="Weber T."/>
            <person name="Kovacs A.T."/>
        </authorList>
    </citation>
    <scope>NUCLEOTIDE SEQUENCE</scope>
    <source>
        <strain evidence="2">XLM17</strain>
    </source>
</reference>